<proteinExistence type="predicted"/>
<reference evidence="1" key="1">
    <citation type="submission" date="2020-06" db="EMBL/GenBank/DDBJ databases">
        <authorList>
            <person name="Li T."/>
            <person name="Hu X."/>
            <person name="Zhang T."/>
            <person name="Song X."/>
            <person name="Zhang H."/>
            <person name="Dai N."/>
            <person name="Sheng W."/>
            <person name="Hou X."/>
            <person name="Wei L."/>
        </authorList>
    </citation>
    <scope>NUCLEOTIDE SEQUENCE</scope>
    <source>
        <strain evidence="1">G01</strain>
        <tissue evidence="1">Leaf</tissue>
    </source>
</reference>
<accession>A0AAW2LIV8</accession>
<comment type="caution">
    <text evidence="1">The sequence shown here is derived from an EMBL/GenBank/DDBJ whole genome shotgun (WGS) entry which is preliminary data.</text>
</comment>
<reference evidence="1" key="2">
    <citation type="journal article" date="2024" name="Plant">
        <title>Genomic evolution and insights into agronomic trait innovations of Sesamum species.</title>
        <authorList>
            <person name="Miao H."/>
            <person name="Wang L."/>
            <person name="Qu L."/>
            <person name="Liu H."/>
            <person name="Sun Y."/>
            <person name="Le M."/>
            <person name="Wang Q."/>
            <person name="Wei S."/>
            <person name="Zheng Y."/>
            <person name="Lin W."/>
            <person name="Duan Y."/>
            <person name="Cao H."/>
            <person name="Xiong S."/>
            <person name="Wang X."/>
            <person name="Wei L."/>
            <person name="Li C."/>
            <person name="Ma Q."/>
            <person name="Ju M."/>
            <person name="Zhao R."/>
            <person name="Li G."/>
            <person name="Mu C."/>
            <person name="Tian Q."/>
            <person name="Mei H."/>
            <person name="Zhang T."/>
            <person name="Gao T."/>
            <person name="Zhang H."/>
        </authorList>
    </citation>
    <scope>NUCLEOTIDE SEQUENCE</scope>
    <source>
        <strain evidence="1">G01</strain>
    </source>
</reference>
<protein>
    <submittedName>
        <fullName evidence="1">Uncharacterized protein</fullName>
    </submittedName>
</protein>
<name>A0AAW2LIV8_9LAMI</name>
<sequence length="63" mass="6829">MPPDFSPTLLDVRGPLRLFTSSASKQASVIQFRFVPGRLPSTGLASGSVKHLIFTLGGSRHYQ</sequence>
<dbReference type="AlphaFoldDB" id="A0AAW2LIV8"/>
<gene>
    <name evidence="1" type="ORF">Sangu_2061700</name>
</gene>
<dbReference type="EMBL" id="JACGWK010000013">
    <property type="protein sequence ID" value="KAL0319055.1"/>
    <property type="molecule type" value="Genomic_DNA"/>
</dbReference>
<organism evidence="1">
    <name type="scientific">Sesamum angustifolium</name>
    <dbReference type="NCBI Taxonomy" id="2727405"/>
    <lineage>
        <taxon>Eukaryota</taxon>
        <taxon>Viridiplantae</taxon>
        <taxon>Streptophyta</taxon>
        <taxon>Embryophyta</taxon>
        <taxon>Tracheophyta</taxon>
        <taxon>Spermatophyta</taxon>
        <taxon>Magnoliopsida</taxon>
        <taxon>eudicotyledons</taxon>
        <taxon>Gunneridae</taxon>
        <taxon>Pentapetalae</taxon>
        <taxon>asterids</taxon>
        <taxon>lamiids</taxon>
        <taxon>Lamiales</taxon>
        <taxon>Pedaliaceae</taxon>
        <taxon>Sesamum</taxon>
    </lineage>
</organism>
<evidence type="ECO:0000313" key="1">
    <source>
        <dbReference type="EMBL" id="KAL0319055.1"/>
    </source>
</evidence>